<organism evidence="6 7">
    <name type="scientific">Pigmentiphaga aceris</name>
    <dbReference type="NCBI Taxonomy" id="1940612"/>
    <lineage>
        <taxon>Bacteria</taxon>
        <taxon>Pseudomonadati</taxon>
        <taxon>Pseudomonadota</taxon>
        <taxon>Betaproteobacteria</taxon>
        <taxon>Burkholderiales</taxon>
        <taxon>Alcaligenaceae</taxon>
        <taxon>Pigmentiphaga</taxon>
    </lineage>
</organism>
<comment type="subcellular location">
    <subcellularLocation>
        <location evidence="5">Cytoplasm</location>
    </subcellularLocation>
    <text evidence="5">Associates with late stage pre-50S ribosomal subunits.</text>
</comment>
<dbReference type="PANTHER" id="PTHR38101:SF1">
    <property type="entry name" value="UPF0307 PROTEIN YJGA"/>
    <property type="match status" value="1"/>
</dbReference>
<proteinExistence type="inferred from homology"/>
<dbReference type="SUPFAM" id="SSF158710">
    <property type="entry name" value="PSPTO4464-like"/>
    <property type="match status" value="1"/>
</dbReference>
<keyword evidence="2 5" id="KW-0690">Ribosome biogenesis</keyword>
<dbReference type="CDD" id="cd16331">
    <property type="entry name" value="YjgA-like"/>
    <property type="match status" value="1"/>
</dbReference>
<dbReference type="AlphaFoldDB" id="A0A5C0B4Y8"/>
<keyword evidence="3 5" id="KW-0699">rRNA-binding</keyword>
<dbReference type="InterPro" id="IPR023153">
    <property type="entry name" value="DarP_sf"/>
</dbReference>
<dbReference type="GO" id="GO:0043022">
    <property type="term" value="F:ribosome binding"/>
    <property type="evidence" value="ECO:0007669"/>
    <property type="project" value="UniProtKB-UniRule"/>
</dbReference>
<dbReference type="KEGG" id="pacr:FXN63_05630"/>
<keyword evidence="4 5" id="KW-0694">RNA-binding</keyword>
<evidence type="ECO:0000256" key="5">
    <source>
        <dbReference type="HAMAP-Rule" id="MF_00765"/>
    </source>
</evidence>
<dbReference type="OrthoDB" id="5293604at2"/>
<dbReference type="Gene3D" id="1.10.60.30">
    <property type="entry name" value="PSPTO4464-like domains"/>
    <property type="match status" value="2"/>
</dbReference>
<accession>A0A5C0B4Y8</accession>
<comment type="function">
    <text evidence="5">Member of a network of 50S ribosomal subunit biogenesis factors which assembles along the 30S-50S interface, preventing incorrect 23S rRNA structures from forming. Promotes peptidyl transferase center (PTC) maturation.</text>
</comment>
<protein>
    <recommendedName>
        <fullName evidence="5">Dual-action ribosomal maturation protein DarP</fullName>
    </recommendedName>
    <alternativeName>
        <fullName evidence="5">Large ribosomal subunit assembly factor DarP</fullName>
    </alternativeName>
</protein>
<dbReference type="GO" id="GO:1902626">
    <property type="term" value="P:assembly of large subunit precursor of preribosome"/>
    <property type="evidence" value="ECO:0007669"/>
    <property type="project" value="UniProtKB-UniRule"/>
</dbReference>
<evidence type="ECO:0000313" key="7">
    <source>
        <dbReference type="Proteomes" id="UP000325161"/>
    </source>
</evidence>
<reference evidence="6 7" key="1">
    <citation type="submission" date="2019-08" db="EMBL/GenBank/DDBJ databases">
        <title>Amphibian skin-associated Pigmentiphaga: genome sequence and occurrence across geography and hosts.</title>
        <authorList>
            <person name="Bletz M.C."/>
            <person name="Bunk B."/>
            <person name="Sproeer C."/>
            <person name="Biwer P."/>
            <person name="Reiter S."/>
            <person name="Rabemananjara F.C.E."/>
            <person name="Schulz S."/>
            <person name="Overmann J."/>
            <person name="Vences M."/>
        </authorList>
    </citation>
    <scope>NUCLEOTIDE SEQUENCE [LARGE SCALE GENOMIC DNA]</scope>
    <source>
        <strain evidence="6 7">Mada1488</strain>
    </source>
</reference>
<evidence type="ECO:0000256" key="3">
    <source>
        <dbReference type="ARBA" id="ARBA00022730"/>
    </source>
</evidence>
<name>A0A5C0B4Y8_9BURK</name>
<keyword evidence="7" id="KW-1185">Reference proteome</keyword>
<gene>
    <name evidence="5" type="primary">darP</name>
    <name evidence="6" type="ORF">FXN63_05630</name>
</gene>
<evidence type="ECO:0000313" key="6">
    <source>
        <dbReference type="EMBL" id="QEI09134.1"/>
    </source>
</evidence>
<dbReference type="GO" id="GO:0005829">
    <property type="term" value="C:cytosol"/>
    <property type="evidence" value="ECO:0007669"/>
    <property type="project" value="TreeGrafter"/>
</dbReference>
<keyword evidence="1 5" id="KW-0963">Cytoplasm</keyword>
<dbReference type="EMBL" id="CP043046">
    <property type="protein sequence ID" value="QEI09134.1"/>
    <property type="molecule type" value="Genomic_DNA"/>
</dbReference>
<evidence type="ECO:0000256" key="1">
    <source>
        <dbReference type="ARBA" id="ARBA00022490"/>
    </source>
</evidence>
<dbReference type="PANTHER" id="PTHR38101">
    <property type="entry name" value="UPF0307 PROTEIN YJGA"/>
    <property type="match status" value="1"/>
</dbReference>
<dbReference type="GO" id="GO:0019843">
    <property type="term" value="F:rRNA binding"/>
    <property type="evidence" value="ECO:0007669"/>
    <property type="project" value="UniProtKB-UniRule"/>
</dbReference>
<dbReference type="InterPro" id="IPR006839">
    <property type="entry name" value="DarP"/>
</dbReference>
<evidence type="ECO:0000256" key="2">
    <source>
        <dbReference type="ARBA" id="ARBA00022517"/>
    </source>
</evidence>
<dbReference type="PIRSF" id="PIRSF016183">
    <property type="entry name" value="UCP016183"/>
    <property type="match status" value="1"/>
</dbReference>
<dbReference type="Pfam" id="PF04751">
    <property type="entry name" value="DarP"/>
    <property type="match status" value="1"/>
</dbReference>
<comment type="similarity">
    <text evidence="5">Belongs to the DarP family.</text>
</comment>
<dbReference type="Proteomes" id="UP000325161">
    <property type="component" value="Chromosome"/>
</dbReference>
<dbReference type="HAMAP" id="MF_00765">
    <property type="entry name" value="DarP"/>
    <property type="match status" value="1"/>
</dbReference>
<sequence>MPPSKSQVKREATELQELGERLIKLSRGKLVQLPLPELLFEAILEAQRITAHEGKRRQLQYVGKLMRHVHAEPIRAKMAEWDGETQTSVDAYHRLERWRDRLIDSDEHFTAFMNANPAGDAQQLRALIRSARKEQAFNRDLPQGNEPQRKAYRSLFQEIKRLVEGDDYEEPGSARDNDDQD</sequence>
<dbReference type="NCBIfam" id="NF003593">
    <property type="entry name" value="PRK05255.1-1"/>
    <property type="match status" value="1"/>
</dbReference>
<evidence type="ECO:0000256" key="4">
    <source>
        <dbReference type="ARBA" id="ARBA00022884"/>
    </source>
</evidence>